<feature type="transmembrane region" description="Helical" evidence="7">
    <location>
        <begin position="185"/>
        <end position="205"/>
    </location>
</feature>
<feature type="transmembrane region" description="Helical" evidence="7">
    <location>
        <begin position="211"/>
        <end position="233"/>
    </location>
</feature>
<dbReference type="OrthoDB" id="3900342at2759"/>
<gene>
    <name evidence="10" type="ORF">WICPIJ_007783</name>
</gene>
<dbReference type="FunFam" id="1.20.1740.10:FF:000001">
    <property type="entry name" value="Amino acid permease"/>
    <property type="match status" value="1"/>
</dbReference>
<evidence type="ECO:0000313" key="10">
    <source>
        <dbReference type="EMBL" id="KAH3681259.1"/>
    </source>
</evidence>
<feature type="region of interest" description="Disordered" evidence="6">
    <location>
        <begin position="1"/>
        <end position="24"/>
    </location>
</feature>
<feature type="transmembrane region" description="Helical" evidence="7">
    <location>
        <begin position="103"/>
        <end position="121"/>
    </location>
</feature>
<evidence type="ECO:0000259" key="8">
    <source>
        <dbReference type="Pfam" id="PF00324"/>
    </source>
</evidence>
<evidence type="ECO:0000256" key="1">
    <source>
        <dbReference type="ARBA" id="ARBA00004141"/>
    </source>
</evidence>
<keyword evidence="3 7" id="KW-0812">Transmembrane</keyword>
<sequence>MSFEKKDYTQEEGFETSSQDFDQPFEGTTMQKFVHSFKRQPVHIPANVDLDSMDTQERNNYLLSIQPIKRNALSARHVQFIAIGSTIGTGLFIGLGYSLAQGPGATLIGFSIVGLGIYAVVQAGAEMVVAYPISGSFASHVSRFIDPALGFTISTNYALAWLISFASEIIGASMTISYWTTINPVAWVGPIWVFIMGLNLLGTRAFGESEFWLSIVKVAAVFIFIIISIVLICGGGPDNTTGYVGAKYWHDPGAFVKPVLKGICSTLISAGFSFGGTELCIISVEANGKAISRATKLVFWRILLFYVVTIVVIGCLVPSSDPRLLGGATSEDITASPFVIALANTGSQFGKKVSHFMNAVILTAVLSVCNSSVFASARVIQSLGATGQIPTIFGYIDNAGRPLAGIAVAGVFGLLCFVIASTNQDTVFTWLFSLCSISSFFTWFCICFAHIRMRWAFAKQGRSTDELPHKAQLGIWGSYIGCVVFAVVIIGEIWISAWPLGGVSTAIGFFQNCLSIPLMMVVFVCYRLIFGLIKTKPWISLSKIDLDTGRRYPDIDILKQEQAEEALINVLINIPVDIVQNSTFVENFQQLSAAPDLSLNFIEKLWASYYLYINNDIFATGLLFFCLHEFMYFGRCLPWYIIDCIPYFRKYKIQASKIPSNQEQWECLKSVLISHFLVEAFPIWFFHPICNMIGISYQVPFPSFAKMALQISVFFVLEDAWHYAFHRGLHYGVFYKYIHKQHHRYAAPFGLAAEYAHPIEVMLLGFGTVGIPIAWVYFTRDLHLFTICIWITLRLFQAVDGHSGYEFPWSLHHFLPFWAGADHHDLHHHYFIGNYASSFRWWDFTLDTEAGPDAKLEREERMRKNAELKKLN</sequence>
<evidence type="ECO:0000259" key="9">
    <source>
        <dbReference type="Pfam" id="PF04116"/>
    </source>
</evidence>
<dbReference type="AlphaFoldDB" id="A0A9P8TJM7"/>
<keyword evidence="2" id="KW-0813">Transport</keyword>
<dbReference type="GO" id="GO:0005506">
    <property type="term" value="F:iron ion binding"/>
    <property type="evidence" value="ECO:0007669"/>
    <property type="project" value="InterPro"/>
</dbReference>
<name>A0A9P8TJM7_WICPI</name>
<dbReference type="GO" id="GO:0008610">
    <property type="term" value="P:lipid biosynthetic process"/>
    <property type="evidence" value="ECO:0007669"/>
    <property type="project" value="InterPro"/>
</dbReference>
<feature type="transmembrane region" description="Helical" evidence="7">
    <location>
        <begin position="401"/>
        <end position="421"/>
    </location>
</feature>
<feature type="transmembrane region" description="Helical" evidence="7">
    <location>
        <begin position="509"/>
        <end position="533"/>
    </location>
</feature>
<feature type="transmembrane region" description="Helical" evidence="7">
    <location>
        <begin position="473"/>
        <end position="497"/>
    </location>
</feature>
<dbReference type="Pfam" id="PF04116">
    <property type="entry name" value="FA_hydroxylase"/>
    <property type="match status" value="1"/>
</dbReference>
<feature type="transmembrane region" description="Helical" evidence="7">
    <location>
        <begin position="78"/>
        <end position="97"/>
    </location>
</feature>
<dbReference type="GO" id="GO:0015171">
    <property type="term" value="F:amino acid transmembrane transporter activity"/>
    <property type="evidence" value="ECO:0007669"/>
    <property type="project" value="TreeGrafter"/>
</dbReference>
<organism evidence="10 11">
    <name type="scientific">Wickerhamomyces pijperi</name>
    <name type="common">Yeast</name>
    <name type="synonym">Pichia pijperi</name>
    <dbReference type="NCBI Taxonomy" id="599730"/>
    <lineage>
        <taxon>Eukaryota</taxon>
        <taxon>Fungi</taxon>
        <taxon>Dikarya</taxon>
        <taxon>Ascomycota</taxon>
        <taxon>Saccharomycotina</taxon>
        <taxon>Saccharomycetes</taxon>
        <taxon>Phaffomycetales</taxon>
        <taxon>Wickerhamomycetaceae</taxon>
        <taxon>Wickerhamomyces</taxon>
    </lineage>
</organism>
<reference evidence="10" key="1">
    <citation type="journal article" date="2021" name="Open Biol.">
        <title>Shared evolutionary footprints suggest mitochondrial oxidative damage underlies multiple complex I losses in fungi.</title>
        <authorList>
            <person name="Schikora-Tamarit M.A."/>
            <person name="Marcet-Houben M."/>
            <person name="Nosek J."/>
            <person name="Gabaldon T."/>
        </authorList>
    </citation>
    <scope>NUCLEOTIDE SEQUENCE</scope>
    <source>
        <strain evidence="10">CBS2887</strain>
    </source>
</reference>
<keyword evidence="5 7" id="KW-0472">Membrane</keyword>
<feature type="transmembrane region" description="Helical" evidence="7">
    <location>
        <begin position="427"/>
        <end position="452"/>
    </location>
</feature>
<evidence type="ECO:0000256" key="3">
    <source>
        <dbReference type="ARBA" id="ARBA00022692"/>
    </source>
</evidence>
<keyword evidence="11" id="KW-1185">Reference proteome</keyword>
<dbReference type="InterPro" id="IPR006694">
    <property type="entry name" value="Fatty_acid_hydroxylase"/>
</dbReference>
<dbReference type="InterPro" id="IPR050524">
    <property type="entry name" value="APC_YAT"/>
</dbReference>
<dbReference type="Pfam" id="PF00324">
    <property type="entry name" value="AA_permease"/>
    <property type="match status" value="1"/>
</dbReference>
<protein>
    <submittedName>
        <fullName evidence="10">Uncharacterized protein</fullName>
    </submittedName>
</protein>
<keyword evidence="4 7" id="KW-1133">Transmembrane helix</keyword>
<dbReference type="InterPro" id="IPR004841">
    <property type="entry name" value="AA-permease/SLC12A_dom"/>
</dbReference>
<dbReference type="PANTHER" id="PTHR43341">
    <property type="entry name" value="AMINO ACID PERMEASE"/>
    <property type="match status" value="1"/>
</dbReference>
<evidence type="ECO:0000313" key="11">
    <source>
        <dbReference type="Proteomes" id="UP000774326"/>
    </source>
</evidence>
<reference evidence="10" key="2">
    <citation type="submission" date="2021-01" db="EMBL/GenBank/DDBJ databases">
        <authorList>
            <person name="Schikora-Tamarit M.A."/>
        </authorList>
    </citation>
    <scope>NUCLEOTIDE SEQUENCE</scope>
    <source>
        <strain evidence="10">CBS2887</strain>
    </source>
</reference>
<proteinExistence type="predicted"/>
<dbReference type="GO" id="GO:0016491">
    <property type="term" value="F:oxidoreductase activity"/>
    <property type="evidence" value="ECO:0007669"/>
    <property type="project" value="InterPro"/>
</dbReference>
<feature type="transmembrane region" description="Helical" evidence="7">
    <location>
        <begin position="298"/>
        <end position="319"/>
    </location>
</feature>
<evidence type="ECO:0000256" key="6">
    <source>
        <dbReference type="SAM" id="MobiDB-lite"/>
    </source>
</evidence>
<feature type="domain" description="Amino acid permease/ SLC12A" evidence="8">
    <location>
        <begin position="77"/>
        <end position="530"/>
    </location>
</feature>
<evidence type="ECO:0000256" key="5">
    <source>
        <dbReference type="ARBA" id="ARBA00023136"/>
    </source>
</evidence>
<dbReference type="PANTHER" id="PTHR43341:SF10">
    <property type="entry name" value="S-ADENOSYLMETHIONINE PERMEASE SAM3-RELATED"/>
    <property type="match status" value="1"/>
</dbReference>
<dbReference type="EMBL" id="JAEUBG010004511">
    <property type="protein sequence ID" value="KAH3681259.1"/>
    <property type="molecule type" value="Genomic_DNA"/>
</dbReference>
<evidence type="ECO:0000256" key="2">
    <source>
        <dbReference type="ARBA" id="ARBA00022448"/>
    </source>
</evidence>
<dbReference type="Gene3D" id="1.20.1740.10">
    <property type="entry name" value="Amino acid/polyamine transporter I"/>
    <property type="match status" value="1"/>
</dbReference>
<evidence type="ECO:0000256" key="4">
    <source>
        <dbReference type="ARBA" id="ARBA00022989"/>
    </source>
</evidence>
<accession>A0A9P8TJM7</accession>
<comment type="subcellular location">
    <subcellularLocation>
        <location evidence="1">Membrane</location>
        <topology evidence="1">Multi-pass membrane protein</topology>
    </subcellularLocation>
</comment>
<evidence type="ECO:0000256" key="7">
    <source>
        <dbReference type="SAM" id="Phobius"/>
    </source>
</evidence>
<dbReference type="Proteomes" id="UP000774326">
    <property type="component" value="Unassembled WGS sequence"/>
</dbReference>
<feature type="domain" description="Fatty acid hydroxylase" evidence="9">
    <location>
        <begin position="713"/>
        <end position="848"/>
    </location>
</feature>
<feature type="transmembrane region" description="Helical" evidence="7">
    <location>
        <begin position="356"/>
        <end position="380"/>
    </location>
</feature>
<dbReference type="GO" id="GO:0016020">
    <property type="term" value="C:membrane"/>
    <property type="evidence" value="ECO:0007669"/>
    <property type="project" value="UniProtKB-SubCell"/>
</dbReference>
<comment type="caution">
    <text evidence="10">The sequence shown here is derived from an EMBL/GenBank/DDBJ whole genome shotgun (WGS) entry which is preliminary data.</text>
</comment>
<feature type="compositionally biased region" description="Polar residues" evidence="6">
    <location>
        <begin position="15"/>
        <end position="24"/>
    </location>
</feature>